<feature type="domain" description="Ketoreductase" evidence="2">
    <location>
        <begin position="18"/>
        <end position="198"/>
    </location>
</feature>
<sequence>MTQAPAAAPAALFDISGKIALVTGAFGGLGRDFAHDLGRAGATIVLAGRRIEQGREVAARFAEEGIRTHAVAMDVTRAESVEDALASIVASVGVPDILVNNAGVTQTKPLLEVGEQDWNGIIDVNLNGSWRVAQRVARAMKDAGKAGSIINISSILGLRVAQQLPAYAASKAALIQLTKAMALELARYGIRVNALAPGYVETPLNADFFASDAGKALIKRIPLRRLGRGGELTGPLLLLASDASSYMTGSVLVVDGGHTVNTL</sequence>
<comment type="caution">
    <text evidence="3">The sequence shown here is derived from an EMBL/GenBank/DDBJ whole genome shotgun (WGS) entry which is preliminary data.</text>
</comment>
<dbReference type="PRINTS" id="PR00081">
    <property type="entry name" value="GDHRDH"/>
</dbReference>
<organism evidence="3 4">
    <name type="scientific">Aromatoleum toluolicum</name>
    <dbReference type="NCBI Taxonomy" id="90060"/>
    <lineage>
        <taxon>Bacteria</taxon>
        <taxon>Pseudomonadati</taxon>
        <taxon>Pseudomonadota</taxon>
        <taxon>Betaproteobacteria</taxon>
        <taxon>Rhodocyclales</taxon>
        <taxon>Rhodocyclaceae</taxon>
        <taxon>Aromatoleum</taxon>
    </lineage>
</organism>
<dbReference type="InterPro" id="IPR020904">
    <property type="entry name" value="Sc_DH/Rdtase_CS"/>
</dbReference>
<gene>
    <name evidence="3" type="ORF">GPA27_02945</name>
</gene>
<evidence type="ECO:0000259" key="2">
    <source>
        <dbReference type="SMART" id="SM00822"/>
    </source>
</evidence>
<name>A0ABX1NAN3_9RHOO</name>
<dbReference type="Pfam" id="PF13561">
    <property type="entry name" value="adh_short_C2"/>
    <property type="match status" value="1"/>
</dbReference>
<dbReference type="PROSITE" id="PS00061">
    <property type="entry name" value="ADH_SHORT"/>
    <property type="match status" value="1"/>
</dbReference>
<evidence type="ECO:0000313" key="3">
    <source>
        <dbReference type="EMBL" id="NMF96352.1"/>
    </source>
</evidence>
<keyword evidence="3" id="KW-0560">Oxidoreductase</keyword>
<protein>
    <submittedName>
        <fullName evidence="3">Glucose 1-dehydrogenase</fullName>
        <ecNumber evidence="3">1.1.1.47</ecNumber>
    </submittedName>
</protein>
<dbReference type="Gene3D" id="3.40.50.720">
    <property type="entry name" value="NAD(P)-binding Rossmann-like Domain"/>
    <property type="match status" value="1"/>
</dbReference>
<keyword evidence="4" id="KW-1185">Reference proteome</keyword>
<comment type="similarity">
    <text evidence="1">Belongs to the short-chain dehydrogenases/reductases (SDR) family.</text>
</comment>
<evidence type="ECO:0000313" key="4">
    <source>
        <dbReference type="Proteomes" id="UP000634522"/>
    </source>
</evidence>
<dbReference type="NCBIfam" id="NF005559">
    <property type="entry name" value="PRK07231.1"/>
    <property type="match status" value="1"/>
</dbReference>
<dbReference type="EMBL" id="WTVS01000004">
    <property type="protein sequence ID" value="NMF96352.1"/>
    <property type="molecule type" value="Genomic_DNA"/>
</dbReference>
<dbReference type="PANTHER" id="PTHR42760">
    <property type="entry name" value="SHORT-CHAIN DEHYDROGENASES/REDUCTASES FAMILY MEMBER"/>
    <property type="match status" value="1"/>
</dbReference>
<dbReference type="PANTHER" id="PTHR42760:SF135">
    <property type="entry name" value="BLL7886 PROTEIN"/>
    <property type="match status" value="1"/>
</dbReference>
<dbReference type="SMART" id="SM00822">
    <property type="entry name" value="PKS_KR"/>
    <property type="match status" value="1"/>
</dbReference>
<dbReference type="RefSeq" id="WP_169137685.1">
    <property type="nucleotide sequence ID" value="NZ_WTVS01000004.1"/>
</dbReference>
<dbReference type="GO" id="GO:0047936">
    <property type="term" value="F:glucose 1-dehydrogenase [NAD(P)+] activity"/>
    <property type="evidence" value="ECO:0007669"/>
    <property type="project" value="UniProtKB-EC"/>
</dbReference>
<dbReference type="InterPro" id="IPR057326">
    <property type="entry name" value="KR_dom"/>
</dbReference>
<dbReference type="PRINTS" id="PR00080">
    <property type="entry name" value="SDRFAMILY"/>
</dbReference>
<dbReference type="EC" id="1.1.1.47" evidence="3"/>
<proteinExistence type="inferred from homology"/>
<reference evidence="3 4" key="1">
    <citation type="submission" date="2019-12" db="EMBL/GenBank/DDBJ databases">
        <title>Comparative genomics gives insights into the taxonomy of the Azoarcus-Aromatoleum group and reveals separate origins of nif in the plant-associated Azoarcus and non-plant-associated Aromatoleum sub-groups.</title>
        <authorList>
            <person name="Lafos M."/>
            <person name="Maluk M."/>
            <person name="Batista M."/>
            <person name="Junghare M."/>
            <person name="Carmona M."/>
            <person name="Faoro H."/>
            <person name="Cruz L.M."/>
            <person name="Battistoni F."/>
            <person name="De Souza E."/>
            <person name="Pedrosa F."/>
            <person name="Chen W.-M."/>
            <person name="Poole P.S."/>
            <person name="Dixon R.A."/>
            <person name="James E.K."/>
        </authorList>
    </citation>
    <scope>NUCLEOTIDE SEQUENCE [LARGE SCALE GENOMIC DNA]</scope>
    <source>
        <strain evidence="3 4">T</strain>
    </source>
</reference>
<accession>A0ABX1NAN3</accession>
<evidence type="ECO:0000256" key="1">
    <source>
        <dbReference type="ARBA" id="ARBA00006484"/>
    </source>
</evidence>
<dbReference type="InterPro" id="IPR036291">
    <property type="entry name" value="NAD(P)-bd_dom_sf"/>
</dbReference>
<dbReference type="InterPro" id="IPR002347">
    <property type="entry name" value="SDR_fam"/>
</dbReference>
<dbReference type="Proteomes" id="UP000634522">
    <property type="component" value="Unassembled WGS sequence"/>
</dbReference>
<dbReference type="SUPFAM" id="SSF51735">
    <property type="entry name" value="NAD(P)-binding Rossmann-fold domains"/>
    <property type="match status" value="1"/>
</dbReference>